<evidence type="ECO:0000313" key="5">
    <source>
        <dbReference type="Proteomes" id="UP000198683"/>
    </source>
</evidence>
<feature type="domain" description="PepSY" evidence="3">
    <location>
        <begin position="52"/>
        <end position="111"/>
    </location>
</feature>
<keyword evidence="5" id="KW-1185">Reference proteome</keyword>
<dbReference type="Pfam" id="PF03413">
    <property type="entry name" value="PepSY"/>
    <property type="match status" value="1"/>
</dbReference>
<dbReference type="Proteomes" id="UP000198683">
    <property type="component" value="Unassembled WGS sequence"/>
</dbReference>
<name>A0A1G8T2E4_9ACTN</name>
<gene>
    <name evidence="4" type="ORF">SAMN05421874_101546</name>
</gene>
<evidence type="ECO:0000313" key="4">
    <source>
        <dbReference type="EMBL" id="SDJ35654.1"/>
    </source>
</evidence>
<dbReference type="Gene3D" id="3.10.450.40">
    <property type="match status" value="1"/>
</dbReference>
<dbReference type="RefSeq" id="WP_090759137.1">
    <property type="nucleotide sequence ID" value="NZ_FNFB01000001.1"/>
</dbReference>
<dbReference type="STRING" id="683260.SAMN05421874_101546"/>
<protein>
    <submittedName>
        <fullName evidence="4">Peptidase propeptide and YPEB domain-containing protein</fullName>
    </submittedName>
</protein>
<keyword evidence="2" id="KW-0732">Signal</keyword>
<organism evidence="4 5">
    <name type="scientific">Nonomuraea maritima</name>
    <dbReference type="NCBI Taxonomy" id="683260"/>
    <lineage>
        <taxon>Bacteria</taxon>
        <taxon>Bacillati</taxon>
        <taxon>Actinomycetota</taxon>
        <taxon>Actinomycetes</taxon>
        <taxon>Streptosporangiales</taxon>
        <taxon>Streptosporangiaceae</taxon>
        <taxon>Nonomuraea</taxon>
    </lineage>
</organism>
<evidence type="ECO:0000256" key="2">
    <source>
        <dbReference type="SAM" id="SignalP"/>
    </source>
</evidence>
<evidence type="ECO:0000256" key="1">
    <source>
        <dbReference type="SAM" id="MobiDB-lite"/>
    </source>
</evidence>
<feature type="chain" id="PRO_5011672762" evidence="2">
    <location>
        <begin position="27"/>
        <end position="127"/>
    </location>
</feature>
<sequence length="127" mass="13733">MQITRKLIFATAGIVLLAGGGSAAYAAATTDTAVSPGTITFTTTLAGPQPRVSAVRAIEIAQRTVRNAWVSELDLDRRGTRPDVWEVELTAGTQRHEIDIDAATGRVVKQETHRADRDDRGHDHDDD</sequence>
<evidence type="ECO:0000259" key="3">
    <source>
        <dbReference type="Pfam" id="PF03413"/>
    </source>
</evidence>
<feature type="compositionally biased region" description="Basic and acidic residues" evidence="1">
    <location>
        <begin position="108"/>
        <end position="127"/>
    </location>
</feature>
<reference evidence="4 5" key="1">
    <citation type="submission" date="2016-10" db="EMBL/GenBank/DDBJ databases">
        <authorList>
            <person name="de Groot N.N."/>
        </authorList>
    </citation>
    <scope>NUCLEOTIDE SEQUENCE [LARGE SCALE GENOMIC DNA]</scope>
    <source>
        <strain evidence="4 5">CGMCC 4.5681</strain>
    </source>
</reference>
<dbReference type="InterPro" id="IPR025711">
    <property type="entry name" value="PepSY"/>
</dbReference>
<accession>A0A1G8T2E4</accession>
<proteinExistence type="predicted"/>
<feature type="region of interest" description="Disordered" evidence="1">
    <location>
        <begin position="102"/>
        <end position="127"/>
    </location>
</feature>
<dbReference type="EMBL" id="FNFB01000001">
    <property type="protein sequence ID" value="SDJ35654.1"/>
    <property type="molecule type" value="Genomic_DNA"/>
</dbReference>
<dbReference type="AlphaFoldDB" id="A0A1G8T2E4"/>
<feature type="signal peptide" evidence="2">
    <location>
        <begin position="1"/>
        <end position="26"/>
    </location>
</feature>
<dbReference type="OrthoDB" id="3540563at2"/>